<dbReference type="InterPro" id="IPR036890">
    <property type="entry name" value="HATPase_C_sf"/>
</dbReference>
<dbReference type="InterPro" id="IPR036097">
    <property type="entry name" value="HisK_dim/P_sf"/>
</dbReference>
<protein>
    <recommendedName>
        <fullName evidence="14">Circadian input-output histidine kinase CikA</fullName>
        <ecNumber evidence="4">2.7.13.3</ecNumber>
    </recommendedName>
</protein>
<dbReference type="InterPro" id="IPR013656">
    <property type="entry name" value="PAS_4"/>
</dbReference>
<keyword evidence="13" id="KW-0472">Membrane</keyword>
<dbReference type="Gene3D" id="3.30.565.10">
    <property type="entry name" value="Histidine kinase-like ATPase, C-terminal domain"/>
    <property type="match status" value="1"/>
</dbReference>
<evidence type="ECO:0000256" key="4">
    <source>
        <dbReference type="ARBA" id="ARBA00012438"/>
    </source>
</evidence>
<dbReference type="SMART" id="SM00091">
    <property type="entry name" value="PAS"/>
    <property type="match status" value="1"/>
</dbReference>
<evidence type="ECO:0000256" key="9">
    <source>
        <dbReference type="ARBA" id="ARBA00022777"/>
    </source>
</evidence>
<dbReference type="PANTHER" id="PTHR43047:SF64">
    <property type="entry name" value="HISTIDINE KINASE CONTAINING CHEY-HOMOLOGOUS RECEIVER DOMAIN AND PAS DOMAIN-RELATED"/>
    <property type="match status" value="1"/>
</dbReference>
<dbReference type="InterPro" id="IPR000014">
    <property type="entry name" value="PAS"/>
</dbReference>
<dbReference type="Gene3D" id="1.10.287.130">
    <property type="match status" value="1"/>
</dbReference>
<keyword evidence="12" id="KW-0902">Two-component regulatory system</keyword>
<reference evidence="17 18" key="1">
    <citation type="submission" date="2018-11" db="EMBL/GenBank/DDBJ databases">
        <title>Sequencing the genomes of 1000 actinobacteria strains.</title>
        <authorList>
            <person name="Klenk H.-P."/>
        </authorList>
    </citation>
    <scope>NUCLEOTIDE SEQUENCE [LARGE SCALE GENOMIC DNA]</scope>
    <source>
        <strain evidence="17 18">DSM 12652</strain>
    </source>
</reference>
<dbReference type="Pfam" id="PF02518">
    <property type="entry name" value="HATPase_c"/>
    <property type="match status" value="1"/>
</dbReference>
<comment type="catalytic activity">
    <reaction evidence="1">
        <text>ATP + protein L-histidine = ADP + protein N-phospho-L-histidine.</text>
        <dbReference type="EC" id="2.7.13.3"/>
    </reaction>
</comment>
<dbReference type="FunFam" id="3.30.565.10:FF:000010">
    <property type="entry name" value="Sensor histidine kinase RcsC"/>
    <property type="match status" value="1"/>
</dbReference>
<evidence type="ECO:0000313" key="17">
    <source>
        <dbReference type="EMBL" id="ROR89744.1"/>
    </source>
</evidence>
<keyword evidence="5" id="KW-0597">Phosphoprotein</keyword>
<keyword evidence="18" id="KW-1185">Reference proteome</keyword>
<comment type="similarity">
    <text evidence="3">In the N-terminal section; belongs to the phytochrome family.</text>
</comment>
<dbReference type="EC" id="2.7.13.3" evidence="4"/>
<gene>
    <name evidence="17" type="ORF">EDD33_0574</name>
</gene>
<comment type="caution">
    <text evidence="17">The sequence shown here is derived from an EMBL/GenBank/DDBJ whole genome shotgun (WGS) entry which is preliminary data.</text>
</comment>
<dbReference type="NCBIfam" id="TIGR00229">
    <property type="entry name" value="sensory_box"/>
    <property type="match status" value="1"/>
</dbReference>
<dbReference type="InterPro" id="IPR035965">
    <property type="entry name" value="PAS-like_dom_sf"/>
</dbReference>
<dbReference type="InterPro" id="IPR003594">
    <property type="entry name" value="HATPase_dom"/>
</dbReference>
<dbReference type="Pfam" id="PF08448">
    <property type="entry name" value="PAS_4"/>
    <property type="match status" value="1"/>
</dbReference>
<dbReference type="PROSITE" id="PS50109">
    <property type="entry name" value="HIS_KIN"/>
    <property type="match status" value="1"/>
</dbReference>
<keyword evidence="8" id="KW-0547">Nucleotide-binding</keyword>
<keyword evidence="9" id="KW-0418">Kinase</keyword>
<evidence type="ECO:0000256" key="5">
    <source>
        <dbReference type="ARBA" id="ARBA00022553"/>
    </source>
</evidence>
<dbReference type="SUPFAM" id="SSF55874">
    <property type="entry name" value="ATPase domain of HSP90 chaperone/DNA topoisomerase II/histidine kinase"/>
    <property type="match status" value="1"/>
</dbReference>
<organism evidence="17 18">
    <name type="scientific">Nocardioides aurantiacus</name>
    <dbReference type="NCBI Taxonomy" id="86796"/>
    <lineage>
        <taxon>Bacteria</taxon>
        <taxon>Bacillati</taxon>
        <taxon>Actinomycetota</taxon>
        <taxon>Actinomycetes</taxon>
        <taxon>Propionibacteriales</taxon>
        <taxon>Nocardioidaceae</taxon>
        <taxon>Nocardioides</taxon>
    </lineage>
</organism>
<dbReference type="PANTHER" id="PTHR43047">
    <property type="entry name" value="TWO-COMPONENT HISTIDINE PROTEIN KINASE"/>
    <property type="match status" value="1"/>
</dbReference>
<dbReference type="CDD" id="cd16922">
    <property type="entry name" value="HATPase_EvgS-ArcB-TorS-like"/>
    <property type="match status" value="1"/>
</dbReference>
<dbReference type="GO" id="GO:0005886">
    <property type="term" value="C:plasma membrane"/>
    <property type="evidence" value="ECO:0007669"/>
    <property type="project" value="UniProtKB-SubCell"/>
</dbReference>
<evidence type="ECO:0000256" key="3">
    <source>
        <dbReference type="ARBA" id="ARBA00006402"/>
    </source>
</evidence>
<evidence type="ECO:0000256" key="6">
    <source>
        <dbReference type="ARBA" id="ARBA00022679"/>
    </source>
</evidence>
<keyword evidence="11" id="KW-1133">Transmembrane helix</keyword>
<evidence type="ECO:0000256" key="7">
    <source>
        <dbReference type="ARBA" id="ARBA00022692"/>
    </source>
</evidence>
<evidence type="ECO:0000256" key="1">
    <source>
        <dbReference type="ARBA" id="ARBA00000085"/>
    </source>
</evidence>
<dbReference type="PRINTS" id="PR00344">
    <property type="entry name" value="BCTRLSENSOR"/>
</dbReference>
<evidence type="ECO:0000256" key="2">
    <source>
        <dbReference type="ARBA" id="ARBA00004236"/>
    </source>
</evidence>
<accession>A0A3N2CQZ3</accession>
<evidence type="ECO:0000256" key="15">
    <source>
        <dbReference type="SAM" id="MobiDB-lite"/>
    </source>
</evidence>
<dbReference type="GO" id="GO:0000155">
    <property type="term" value="F:phosphorelay sensor kinase activity"/>
    <property type="evidence" value="ECO:0007669"/>
    <property type="project" value="InterPro"/>
</dbReference>
<dbReference type="InterPro" id="IPR004358">
    <property type="entry name" value="Sig_transdc_His_kin-like_C"/>
</dbReference>
<dbReference type="SUPFAM" id="SSF47384">
    <property type="entry name" value="Homodimeric domain of signal transducing histidine kinase"/>
    <property type="match status" value="1"/>
</dbReference>
<dbReference type="InterPro" id="IPR005467">
    <property type="entry name" value="His_kinase_dom"/>
</dbReference>
<evidence type="ECO:0000313" key="18">
    <source>
        <dbReference type="Proteomes" id="UP000281738"/>
    </source>
</evidence>
<dbReference type="SMART" id="SM00388">
    <property type="entry name" value="HisKA"/>
    <property type="match status" value="1"/>
</dbReference>
<dbReference type="InterPro" id="IPR003661">
    <property type="entry name" value="HisK_dim/P_dom"/>
</dbReference>
<dbReference type="CDD" id="cd00130">
    <property type="entry name" value="PAS"/>
    <property type="match status" value="1"/>
</dbReference>
<keyword evidence="6" id="KW-0808">Transferase</keyword>
<dbReference type="GO" id="GO:0005524">
    <property type="term" value="F:ATP binding"/>
    <property type="evidence" value="ECO:0007669"/>
    <property type="project" value="UniProtKB-KW"/>
</dbReference>
<evidence type="ECO:0000256" key="8">
    <source>
        <dbReference type="ARBA" id="ARBA00022741"/>
    </source>
</evidence>
<feature type="region of interest" description="Disordered" evidence="15">
    <location>
        <begin position="1"/>
        <end position="43"/>
    </location>
</feature>
<evidence type="ECO:0000256" key="12">
    <source>
        <dbReference type="ARBA" id="ARBA00023012"/>
    </source>
</evidence>
<dbReference type="AlphaFoldDB" id="A0A3N2CQZ3"/>
<comment type="subcellular location">
    <subcellularLocation>
        <location evidence="2">Cell membrane</location>
    </subcellularLocation>
</comment>
<evidence type="ECO:0000256" key="11">
    <source>
        <dbReference type="ARBA" id="ARBA00022989"/>
    </source>
</evidence>
<name>A0A3N2CQZ3_9ACTN</name>
<dbReference type="EMBL" id="RKHO01000001">
    <property type="protein sequence ID" value="ROR89744.1"/>
    <property type="molecule type" value="Genomic_DNA"/>
</dbReference>
<keyword evidence="10" id="KW-0067">ATP-binding</keyword>
<dbReference type="FunFam" id="1.10.287.130:FF:000004">
    <property type="entry name" value="Ethylene receptor 1"/>
    <property type="match status" value="1"/>
</dbReference>
<proteinExistence type="inferred from homology"/>
<dbReference type="SUPFAM" id="SSF55785">
    <property type="entry name" value="PYP-like sensor domain (PAS domain)"/>
    <property type="match status" value="1"/>
</dbReference>
<dbReference type="Gene3D" id="3.30.450.20">
    <property type="entry name" value="PAS domain"/>
    <property type="match status" value="1"/>
</dbReference>
<feature type="domain" description="Histidine kinase" evidence="16">
    <location>
        <begin position="187"/>
        <end position="411"/>
    </location>
</feature>
<evidence type="ECO:0000256" key="10">
    <source>
        <dbReference type="ARBA" id="ARBA00022840"/>
    </source>
</evidence>
<dbReference type="CDD" id="cd00082">
    <property type="entry name" value="HisKA"/>
    <property type="match status" value="1"/>
</dbReference>
<keyword evidence="7" id="KW-0812">Transmembrane</keyword>
<dbReference type="Pfam" id="PF00512">
    <property type="entry name" value="HisKA"/>
    <property type="match status" value="1"/>
</dbReference>
<evidence type="ECO:0000259" key="16">
    <source>
        <dbReference type="PROSITE" id="PS50109"/>
    </source>
</evidence>
<sequence>MTVPGREGPAGGPGARSPEASPDDSPDVPQGVPQGVSPDAEALRESTERYRALFFDNPHATFSLDPEGRFQDANAVTVELSGFSLEVLLTMRFDEILLAEALPDAVAAFEGALGRESQKLHTRIRSSAGEVMELNVALVPVVIDGEVVGLHGVAEDMTRENAMMRDLEEARRTAEEAASAKTMFLANMSHEVRTPLTSVLGATELLADGELDEEQRHLVDVVHRSGERLLLLVNDILDISRLEAGRLRLDPVELAVADIVEDLRAWAEPLAVRRGLRLRCEVAADLPPLVADPARLSQVLTNLVGNAVKFTEDGEIAILASPATAVLDEAGPAAPAVRFEVRDTGAGIPTDLLESLFEPFSQLDSSQTRRHGGAGLGLAICRELVDLMGGRLEASSSPGTGSSFRVLLPAG</sequence>
<dbReference type="Proteomes" id="UP000281738">
    <property type="component" value="Unassembled WGS sequence"/>
</dbReference>
<evidence type="ECO:0000256" key="14">
    <source>
        <dbReference type="ARBA" id="ARBA00074306"/>
    </source>
</evidence>
<evidence type="ECO:0000256" key="13">
    <source>
        <dbReference type="ARBA" id="ARBA00023136"/>
    </source>
</evidence>
<dbReference type="SMART" id="SM00387">
    <property type="entry name" value="HATPase_c"/>
    <property type="match status" value="1"/>
</dbReference>